<feature type="compositionally biased region" description="Basic and acidic residues" evidence="1">
    <location>
        <begin position="211"/>
        <end position="227"/>
    </location>
</feature>
<dbReference type="PROSITE" id="PS51808">
    <property type="entry name" value="CHCH"/>
    <property type="match status" value="1"/>
</dbReference>
<organism evidence="2 3">
    <name type="scientific">Vigna unguiculata</name>
    <name type="common">Cowpea</name>
    <dbReference type="NCBI Taxonomy" id="3917"/>
    <lineage>
        <taxon>Eukaryota</taxon>
        <taxon>Viridiplantae</taxon>
        <taxon>Streptophyta</taxon>
        <taxon>Embryophyta</taxon>
        <taxon>Tracheophyta</taxon>
        <taxon>Spermatophyta</taxon>
        <taxon>Magnoliopsida</taxon>
        <taxon>eudicotyledons</taxon>
        <taxon>Gunneridae</taxon>
        <taxon>Pentapetalae</taxon>
        <taxon>rosids</taxon>
        <taxon>fabids</taxon>
        <taxon>Fabales</taxon>
        <taxon>Fabaceae</taxon>
        <taxon>Papilionoideae</taxon>
        <taxon>50 kb inversion clade</taxon>
        <taxon>NPAAA clade</taxon>
        <taxon>indigoferoid/millettioid clade</taxon>
        <taxon>Phaseoleae</taxon>
        <taxon>Vigna</taxon>
    </lineage>
</organism>
<dbReference type="EMBL" id="CP039352">
    <property type="protein sequence ID" value="QCE02020.1"/>
    <property type="molecule type" value="Genomic_DNA"/>
</dbReference>
<accession>A0A4D6MKE1</accession>
<evidence type="ECO:0000256" key="1">
    <source>
        <dbReference type="SAM" id="MobiDB-lite"/>
    </source>
</evidence>
<keyword evidence="3" id="KW-1185">Reference proteome</keyword>
<feature type="region of interest" description="Disordered" evidence="1">
    <location>
        <begin position="189"/>
        <end position="227"/>
    </location>
</feature>
<dbReference type="GO" id="GO:0016301">
    <property type="term" value="F:kinase activity"/>
    <property type="evidence" value="ECO:0007669"/>
    <property type="project" value="UniProtKB-KW"/>
</dbReference>
<proteinExistence type="predicted"/>
<protein>
    <submittedName>
        <fullName evidence="2">Mitogen-activated protein kinase kinase kinase</fullName>
    </submittedName>
</protein>
<evidence type="ECO:0000313" key="3">
    <source>
        <dbReference type="Proteomes" id="UP000501690"/>
    </source>
</evidence>
<dbReference type="PANTHER" id="PTHR47565">
    <property type="entry name" value="CYTOCHROME C OXIDASE 19-1"/>
    <property type="match status" value="1"/>
</dbReference>
<evidence type="ECO:0000313" key="2">
    <source>
        <dbReference type="EMBL" id="QCE02020.1"/>
    </source>
</evidence>
<dbReference type="PANTHER" id="PTHR47565:SF2">
    <property type="entry name" value="CYTOCHROME C OXIDASE 19-1"/>
    <property type="match status" value="1"/>
</dbReference>
<sequence>MSAAGGAFGGNRGLRPVPPEKGIFPLDHLHLCDVEKVEYLNCLKTEGHQSEKCRQFSKKYLQCRMERNLMAKQDLAELGFKESNVETPGGKVTDKKPAAIPHYLSRKALLGFTLRSPSFKLKLSPTHLLTTLRTVWFPVGVLERSANLISRYGKLGFQSFGVVLAWGTVARPVNLAQASQSRLGEMKQGASLGPLHEKSPRRLAQLLSEQGEARLSEHVSPERDPSA</sequence>
<keyword evidence="2" id="KW-0418">Kinase</keyword>
<dbReference type="Proteomes" id="UP000501690">
    <property type="component" value="Linkage Group LG8"/>
</dbReference>
<reference evidence="2 3" key="1">
    <citation type="submission" date="2019-04" db="EMBL/GenBank/DDBJ databases">
        <title>An improved genome assembly and genetic linkage map for asparagus bean, Vigna unguiculata ssp. sesquipedialis.</title>
        <authorList>
            <person name="Xia Q."/>
            <person name="Zhang R."/>
            <person name="Dong Y."/>
        </authorList>
    </citation>
    <scope>NUCLEOTIDE SEQUENCE [LARGE SCALE GENOMIC DNA]</scope>
    <source>
        <tissue evidence="2">Leaf</tissue>
    </source>
</reference>
<dbReference type="AlphaFoldDB" id="A0A4D6MKE1"/>
<name>A0A4D6MKE1_VIGUN</name>
<keyword evidence="2" id="KW-0808">Transferase</keyword>
<gene>
    <name evidence="2" type="ORF">DEO72_LG8g31</name>
</gene>